<feature type="compositionally biased region" description="Low complexity" evidence="1">
    <location>
        <begin position="119"/>
        <end position="132"/>
    </location>
</feature>
<sequence>MSPLNSLVGNEQSTAITEEVLPESQKVQGNSAQPQIEATPHQTTPLSFSTHLEQPSLAEIAHVLADFMFPDSSPEGAGSSAKLAEQEIHPLPEQESTRDSGEVNPQSLHTYPPTSKAQADPSGSSASAPDGGLNQEEKASMRPPNPKQEGSSTSGGVKPQSSGVFSSENKKQEGSAAISHEASTARQPQEVRRPQLLPRPLVQAGPSNSGTVKPHTEASTPALLGPLQPLRRVPSPAAETPEEESGGHSEAARFNTFAGKVTGEVSNVLSEAGGLAGNATVGKVGEGLFAAGGVWQTGAAASKFSSLLGSASSPEQKKQLLLAGLDLMKGLSNTVSGITGVQGLNGSPLAGKISSATWALSEGTNALTQGYEAIAAGKSLSPEQMVRLGQVIGSSLKTVGSVASAAGVSGNAPTIVQTVGTGFSIASGALNLHNKGYDVSSTANHYYNSFVGFLQSSRPKSDPEPVLGQYNPNAHDLV</sequence>
<evidence type="ECO:0000313" key="2">
    <source>
        <dbReference type="EMBL" id="RZU42220.1"/>
    </source>
</evidence>
<name>A0A4Q7YWX3_9BACT</name>
<accession>A0A4Q7YWX3</accession>
<feature type="region of interest" description="Disordered" evidence="1">
    <location>
        <begin position="1"/>
        <end position="53"/>
    </location>
</feature>
<feature type="compositionally biased region" description="Polar residues" evidence="1">
    <location>
        <begin position="148"/>
        <end position="167"/>
    </location>
</feature>
<evidence type="ECO:0000256" key="1">
    <source>
        <dbReference type="SAM" id="MobiDB-lite"/>
    </source>
</evidence>
<dbReference type="Proteomes" id="UP000292958">
    <property type="component" value="Unassembled WGS sequence"/>
</dbReference>
<organism evidence="2 3">
    <name type="scientific">Edaphobacter modestus</name>
    <dbReference type="NCBI Taxonomy" id="388466"/>
    <lineage>
        <taxon>Bacteria</taxon>
        <taxon>Pseudomonadati</taxon>
        <taxon>Acidobacteriota</taxon>
        <taxon>Terriglobia</taxon>
        <taxon>Terriglobales</taxon>
        <taxon>Acidobacteriaceae</taxon>
        <taxon>Edaphobacter</taxon>
    </lineage>
</organism>
<feature type="region of interest" description="Disordered" evidence="1">
    <location>
        <begin position="69"/>
        <end position="250"/>
    </location>
</feature>
<comment type="caution">
    <text evidence="2">The sequence shown here is derived from an EMBL/GenBank/DDBJ whole genome shotgun (WGS) entry which is preliminary data.</text>
</comment>
<keyword evidence="3" id="KW-1185">Reference proteome</keyword>
<feature type="region of interest" description="Disordered" evidence="1">
    <location>
        <begin position="457"/>
        <end position="478"/>
    </location>
</feature>
<feature type="compositionally biased region" description="Basic and acidic residues" evidence="1">
    <location>
        <begin position="84"/>
        <end position="101"/>
    </location>
</feature>
<reference evidence="2 3" key="1">
    <citation type="submission" date="2019-02" db="EMBL/GenBank/DDBJ databases">
        <title>Genomic Encyclopedia of Archaeal and Bacterial Type Strains, Phase II (KMG-II): from individual species to whole genera.</title>
        <authorList>
            <person name="Goeker M."/>
        </authorList>
    </citation>
    <scope>NUCLEOTIDE SEQUENCE [LARGE SCALE GENOMIC DNA]</scope>
    <source>
        <strain evidence="2 3">DSM 18101</strain>
    </source>
</reference>
<evidence type="ECO:0000313" key="3">
    <source>
        <dbReference type="Proteomes" id="UP000292958"/>
    </source>
</evidence>
<feature type="compositionally biased region" description="Polar residues" evidence="1">
    <location>
        <begin position="103"/>
        <end position="117"/>
    </location>
</feature>
<protein>
    <submittedName>
        <fullName evidence="2">Uncharacterized protein</fullName>
    </submittedName>
</protein>
<feature type="compositionally biased region" description="Polar residues" evidence="1">
    <location>
        <begin position="25"/>
        <end position="53"/>
    </location>
</feature>
<proteinExistence type="predicted"/>
<gene>
    <name evidence="2" type="ORF">BDD14_3773</name>
</gene>
<dbReference type="AlphaFoldDB" id="A0A4Q7YWX3"/>
<feature type="compositionally biased region" description="Polar residues" evidence="1">
    <location>
        <begin position="1"/>
        <end position="16"/>
    </location>
</feature>
<dbReference type="EMBL" id="SHKW01000001">
    <property type="protein sequence ID" value="RZU42220.1"/>
    <property type="molecule type" value="Genomic_DNA"/>
</dbReference>